<feature type="transmembrane region" description="Helical" evidence="10">
    <location>
        <begin position="719"/>
        <end position="743"/>
    </location>
</feature>
<dbReference type="GO" id="GO:0005774">
    <property type="term" value="C:vacuolar membrane"/>
    <property type="evidence" value="ECO:0007669"/>
    <property type="project" value="UniProtKB-SubCell"/>
</dbReference>
<organism evidence="11 12">
    <name type="scientific">Phaseolus vulgaris</name>
    <name type="common">Kidney bean</name>
    <name type="synonym">French bean</name>
    <dbReference type="NCBI Taxonomy" id="3885"/>
    <lineage>
        <taxon>Eukaryota</taxon>
        <taxon>Viridiplantae</taxon>
        <taxon>Streptophyta</taxon>
        <taxon>Embryophyta</taxon>
        <taxon>Tracheophyta</taxon>
        <taxon>Spermatophyta</taxon>
        <taxon>Magnoliopsida</taxon>
        <taxon>eudicotyledons</taxon>
        <taxon>Gunneridae</taxon>
        <taxon>Pentapetalae</taxon>
        <taxon>rosids</taxon>
        <taxon>fabids</taxon>
        <taxon>Fabales</taxon>
        <taxon>Fabaceae</taxon>
        <taxon>Papilionoideae</taxon>
        <taxon>50 kb inversion clade</taxon>
        <taxon>NPAAA clade</taxon>
        <taxon>indigoferoid/millettioid clade</taxon>
        <taxon>Phaseoleae</taxon>
        <taxon>Phaseolus</taxon>
    </lineage>
</organism>
<keyword evidence="6 10" id="KW-1133">Transmembrane helix</keyword>
<dbReference type="GO" id="GO:0030026">
    <property type="term" value="P:intracellular manganese ion homeostasis"/>
    <property type="evidence" value="ECO:0007669"/>
    <property type="project" value="InterPro"/>
</dbReference>
<accession>V7B6X8</accession>
<dbReference type="GO" id="GO:0006826">
    <property type="term" value="P:iron ion transport"/>
    <property type="evidence" value="ECO:0007669"/>
    <property type="project" value="UniProtKB-KW"/>
</dbReference>
<gene>
    <name evidence="11" type="ORF">PHAVU_008G187600g</name>
</gene>
<keyword evidence="3" id="KW-0406">Ion transport</keyword>
<name>V7B6X8_PHAVU</name>
<keyword evidence="3" id="KW-0813">Transport</keyword>
<feature type="compositionally biased region" description="Polar residues" evidence="9">
    <location>
        <begin position="296"/>
        <end position="305"/>
    </location>
</feature>
<dbReference type="Proteomes" id="UP000000226">
    <property type="component" value="Chromosome 8"/>
</dbReference>
<evidence type="ECO:0000256" key="10">
    <source>
        <dbReference type="SAM" id="Phobius"/>
    </source>
</evidence>
<evidence type="ECO:0000313" key="12">
    <source>
        <dbReference type="Proteomes" id="UP000000226"/>
    </source>
</evidence>
<reference evidence="12" key="1">
    <citation type="journal article" date="2014" name="Nat. Genet.">
        <title>A reference genome for common bean and genome-wide analysis of dual domestications.</title>
        <authorList>
            <person name="Schmutz J."/>
            <person name="McClean P.E."/>
            <person name="Mamidi S."/>
            <person name="Wu G.A."/>
            <person name="Cannon S.B."/>
            <person name="Grimwood J."/>
            <person name="Jenkins J."/>
            <person name="Shu S."/>
            <person name="Song Q."/>
            <person name="Chavarro C."/>
            <person name="Torres-Torres M."/>
            <person name="Geffroy V."/>
            <person name="Moghaddam S.M."/>
            <person name="Gao D."/>
            <person name="Abernathy B."/>
            <person name="Barry K."/>
            <person name="Blair M."/>
            <person name="Brick M.A."/>
            <person name="Chovatia M."/>
            <person name="Gepts P."/>
            <person name="Goodstein D.M."/>
            <person name="Gonzales M."/>
            <person name="Hellsten U."/>
            <person name="Hyten D.L."/>
            <person name="Jia G."/>
            <person name="Kelly J.D."/>
            <person name="Kudrna D."/>
            <person name="Lee R."/>
            <person name="Richard M.M."/>
            <person name="Miklas P.N."/>
            <person name="Osorno J.M."/>
            <person name="Rodrigues J."/>
            <person name="Thareau V."/>
            <person name="Urrea C.A."/>
            <person name="Wang M."/>
            <person name="Yu Y."/>
            <person name="Zhang M."/>
            <person name="Wing R.A."/>
            <person name="Cregan P.B."/>
            <person name="Rokhsar D.S."/>
            <person name="Jackson S.A."/>
        </authorList>
    </citation>
    <scope>NUCLEOTIDE SEQUENCE [LARGE SCALE GENOMIC DNA]</scope>
    <source>
        <strain evidence="12">cv. G19833</strain>
    </source>
</reference>
<feature type="compositionally biased region" description="Low complexity" evidence="9">
    <location>
        <begin position="47"/>
        <end position="59"/>
    </location>
</feature>
<evidence type="ECO:0000256" key="5">
    <source>
        <dbReference type="ARBA" id="ARBA00022692"/>
    </source>
</evidence>
<feature type="transmembrane region" description="Helical" evidence="10">
    <location>
        <begin position="755"/>
        <end position="775"/>
    </location>
</feature>
<evidence type="ECO:0000256" key="4">
    <source>
        <dbReference type="ARBA" id="ARBA00022554"/>
    </source>
</evidence>
<feature type="region of interest" description="Disordered" evidence="9">
    <location>
        <begin position="395"/>
        <end position="465"/>
    </location>
</feature>
<dbReference type="PANTHER" id="PTHR38937">
    <property type="entry name" value="MEMBRANE PROTEIN OF ER BODY-LIKE PROTEIN"/>
    <property type="match status" value="1"/>
</dbReference>
<keyword evidence="3" id="KW-0410">Iron transport</keyword>
<dbReference type="InterPro" id="IPR052843">
    <property type="entry name" value="ER_body_metal_sequester"/>
</dbReference>
<comment type="similarity">
    <text evidence="2">Belongs to the CCC1 family.</text>
</comment>
<evidence type="ECO:0000256" key="3">
    <source>
        <dbReference type="ARBA" id="ARBA00022496"/>
    </source>
</evidence>
<dbReference type="InterPro" id="IPR008217">
    <property type="entry name" value="Ccc1_fam"/>
</dbReference>
<feature type="transmembrane region" description="Helical" evidence="10">
    <location>
        <begin position="787"/>
        <end position="808"/>
    </location>
</feature>
<evidence type="ECO:0000256" key="9">
    <source>
        <dbReference type="SAM" id="MobiDB-lite"/>
    </source>
</evidence>
<comment type="catalytic activity">
    <reaction evidence="8">
        <text>Fe(2+)(in) = Fe(2+)(out)</text>
        <dbReference type="Rhea" id="RHEA:28486"/>
        <dbReference type="ChEBI" id="CHEBI:29033"/>
    </reaction>
    <physiologicalReaction direction="left-to-right" evidence="8">
        <dbReference type="Rhea" id="RHEA:28487"/>
    </physiologicalReaction>
</comment>
<proteinExistence type="inferred from homology"/>
<sequence length="841" mass="90892">MEQEAHQWVVHPHEGEEEEGMMEDGALIRKKFVSHSKGSPVTEEVTSFSSSSSSSSSSNDSDHDDEIRSVVTAPNGSSVQKDEEASEIVNGGENSNHVNGDKSDYEAVGLAQVAEFAGEPTNVEAISGFTMSQNMNSVYSDKQQDAEANGLNGVLNGDSSGSVHPTNLGEREFDVQADLSVVQNSQCSENSNFHEETIAEEAPNLMKEEIDQPLEEFDVEAVLEKQETHDLFCPNCRSCITKRVILRKRKRNSKILDSKAKRDKPENIHNLDNKAEHDKLEIIGSSGLLDSPGHPSANQGDNANVRSEPDIVSQERPADDNQPPEQPEVFRCLSCFSFFIPSGKCFEGILGARKKEGAQNTASVPASNLQFPSNSQGSSSNWFKSLFKKGEKASDAPLEYSGTGSAQQHTTPGIGLSKDQPADTSVVTDVKPTPDIDHAHGGMDPLISSTNGWSSIQPSTKSVGDLVNGGQRVVQDTTDISAVKQSLDRNLIGEVEKKSASEDIIKEGSQVLKDTLKDVDKTPEIIQNGYSSLVQGVQSPIQSFGSAILANDVASSKQNSTIDAIFPSKLDFTLIGNVQKHIDKEIYPPTGKENKGVDVIVDLGEGAFVSQHTESPLIAAIIEQPIEEVGEPQGWEILKSIVYGGLVESITSLGIVSSAVSSGATPLNIIALGFANIIGGLFILGHNLVDLKNDHSGEDETQRVVQDRYKEFLGRRENFLLHAVVAVLSFLIFGAVPLVVYGLLINKNYYTELKLGVVAATSVVCIILLAIGKVYTRRPPKTYIKTALYYVALALSTSGVTYVAGNLIKDLLEKLNQPESGFVITMPISDTRMGSTWMMSQ</sequence>
<keyword evidence="12" id="KW-1185">Reference proteome</keyword>
<keyword evidence="4" id="KW-0926">Vacuole</keyword>
<evidence type="ECO:0000256" key="2">
    <source>
        <dbReference type="ARBA" id="ARBA00007049"/>
    </source>
</evidence>
<feature type="compositionally biased region" description="Polar residues" evidence="9">
    <location>
        <begin position="402"/>
        <end position="411"/>
    </location>
</feature>
<dbReference type="PANTHER" id="PTHR38937:SF2">
    <property type="entry name" value="MEMBRANE PROTEIN OF ER BODY-LIKE PROTEIN ISOFORM X1"/>
    <property type="match status" value="1"/>
</dbReference>
<dbReference type="OrthoDB" id="1924921at2759"/>
<dbReference type="AlphaFoldDB" id="V7B6X8"/>
<feature type="transmembrane region" description="Helical" evidence="10">
    <location>
        <begin position="667"/>
        <end position="685"/>
    </location>
</feature>
<feature type="compositionally biased region" description="Basic and acidic residues" evidence="9">
    <location>
        <begin position="255"/>
        <end position="281"/>
    </location>
</feature>
<comment type="subcellular location">
    <subcellularLocation>
        <location evidence="1">Vacuole membrane</location>
        <topology evidence="1">Multi-pass membrane protein</topology>
    </subcellularLocation>
</comment>
<evidence type="ECO:0000256" key="7">
    <source>
        <dbReference type="ARBA" id="ARBA00023136"/>
    </source>
</evidence>
<protein>
    <recommendedName>
        <fullName evidence="13">Membrane protein of ER body-like protein</fullName>
    </recommendedName>
</protein>
<evidence type="ECO:0000313" key="11">
    <source>
        <dbReference type="EMBL" id="ESW13335.1"/>
    </source>
</evidence>
<dbReference type="Gramene" id="ESW13335">
    <property type="protein sequence ID" value="ESW13335"/>
    <property type="gene ID" value="PHAVU_008G187600g"/>
</dbReference>
<keyword evidence="3" id="KW-0408">Iron</keyword>
<feature type="compositionally biased region" description="Basic and acidic residues" evidence="9">
    <location>
        <begin position="432"/>
        <end position="441"/>
    </location>
</feature>
<dbReference type="EMBL" id="CM002295">
    <property type="protein sequence ID" value="ESW13335.1"/>
    <property type="molecule type" value="Genomic_DNA"/>
</dbReference>
<evidence type="ECO:0008006" key="13">
    <source>
        <dbReference type="Google" id="ProtNLM"/>
    </source>
</evidence>
<keyword evidence="7 10" id="KW-0472">Membrane</keyword>
<keyword evidence="5 10" id="KW-0812">Transmembrane</keyword>
<evidence type="ECO:0000256" key="6">
    <source>
        <dbReference type="ARBA" id="ARBA00022989"/>
    </source>
</evidence>
<feature type="region of interest" description="Disordered" evidence="9">
    <location>
        <begin position="255"/>
        <end position="325"/>
    </location>
</feature>
<dbReference type="Pfam" id="PF01988">
    <property type="entry name" value="VIT1"/>
    <property type="match status" value="1"/>
</dbReference>
<feature type="compositionally biased region" description="Polar residues" evidence="9">
    <location>
        <begin position="447"/>
        <end position="462"/>
    </location>
</feature>
<dbReference type="OMA" id="DPTQGLW"/>
<dbReference type="GO" id="GO:0005384">
    <property type="term" value="F:manganese ion transmembrane transporter activity"/>
    <property type="evidence" value="ECO:0007669"/>
    <property type="project" value="InterPro"/>
</dbReference>
<feature type="region of interest" description="Disordered" evidence="9">
    <location>
        <begin position="1"/>
        <end position="102"/>
    </location>
</feature>
<evidence type="ECO:0000256" key="1">
    <source>
        <dbReference type="ARBA" id="ARBA00004128"/>
    </source>
</evidence>
<evidence type="ECO:0000256" key="8">
    <source>
        <dbReference type="ARBA" id="ARBA00044464"/>
    </source>
</evidence>